<dbReference type="Proteomes" id="UP000501237">
    <property type="component" value="Chromosome"/>
</dbReference>
<evidence type="ECO:0000313" key="1">
    <source>
        <dbReference type="EMBL" id="BCA27066.1"/>
    </source>
</evidence>
<dbReference type="EMBL" id="AP022642">
    <property type="protein sequence ID" value="BCA27066.1"/>
    <property type="molecule type" value="Genomic_DNA"/>
</dbReference>
<dbReference type="AlphaFoldDB" id="A0A679G998"/>
<dbReference type="Gene3D" id="1.25.40.10">
    <property type="entry name" value="Tetratricopeptide repeat domain"/>
    <property type="match status" value="1"/>
</dbReference>
<protein>
    <submittedName>
        <fullName evidence="1">Uncharacterized protein</fullName>
    </submittedName>
</protein>
<dbReference type="RefSeq" id="WP_172432701.1">
    <property type="nucleotide sequence ID" value="NZ_AP022642.1"/>
</dbReference>
<gene>
    <name evidence="1" type="ORF">PtoMrB4_10430</name>
</gene>
<dbReference type="SUPFAM" id="SSF48452">
    <property type="entry name" value="TPR-like"/>
    <property type="match status" value="1"/>
</dbReference>
<proteinExistence type="predicted"/>
<reference evidence="1 2" key="1">
    <citation type="journal article" date="2020" name="Microbiol. Resour. Announc.">
        <title>Complete genome sequence of Pseudomonas otitidis strain MrB4, isolated from Lake Biwa in Japan.</title>
        <authorList>
            <person name="Miyazaki K."/>
            <person name="Hase E."/>
            <person name="Maruya T."/>
        </authorList>
    </citation>
    <scope>NUCLEOTIDE SEQUENCE [LARGE SCALE GENOMIC DNA]</scope>
    <source>
        <strain evidence="1 2">MrB4</strain>
    </source>
</reference>
<organism evidence="1 2">
    <name type="scientific">Metapseudomonas otitidis</name>
    <dbReference type="NCBI Taxonomy" id="319939"/>
    <lineage>
        <taxon>Bacteria</taxon>
        <taxon>Pseudomonadati</taxon>
        <taxon>Pseudomonadota</taxon>
        <taxon>Gammaproteobacteria</taxon>
        <taxon>Pseudomonadales</taxon>
        <taxon>Pseudomonadaceae</taxon>
        <taxon>Metapseudomonas</taxon>
    </lineage>
</organism>
<dbReference type="GeneID" id="57396254"/>
<sequence>MSWWKRFLRAPHATPATDSDHDAPEAPEATGGSIELRQGTAEYEHFITLAELEQGNLVHGAEHLAELLRYAPGNSEWLALAEQYRARVGRPADAELLPIGEQRYYASEALRSWLMAREERLPEAVDLLLQVIDVAPGTDYLNVWALGWLEPAGALERLDPALQMRLFSRVIQATPEAREASVRQLTAARRWAALAGRVTPSPDLAAQWPMLHIGLLRRAACFEQALALADLASAERDWHLAVARGLLLRQQGRAAEADIAFSLAVRQQPEEISAYLEAGDTWLEQRGWAQASGWYEQVLARQPEHDWAQPSLDYCQWRASGDDARLQRVIDAARAGNERAYQLWFLAAGAPPEPSDASANVLRQIREKLLEGAFSGSANDRISLRTSSLEAPSNTLAIALELAAHGLTGCTVEVTTEAIAHPDPRQPLGPVDHLLWCYEGDQPRPALPPPGERVSALIAGLAAQPYARSNWAQASHVAAGLDEDEALQVLACLVHPPAVPDRSTPALVWLTRVQTAAAQVLAQLDGGWEGSRRRALLLSALFGPTDWTTVAAIRALATLAQEEPAHALAIHTAFEQLERQRPDAGYCCWLEPLYECWQQLPLLADHEREALQGKLAELHGAEEESA</sequence>
<dbReference type="KEGG" id="poj:PtoMrB4_10430"/>
<accession>A0A679G998</accession>
<dbReference type="InterPro" id="IPR011990">
    <property type="entry name" value="TPR-like_helical_dom_sf"/>
</dbReference>
<name>A0A679G998_9GAMM</name>
<evidence type="ECO:0000313" key="2">
    <source>
        <dbReference type="Proteomes" id="UP000501237"/>
    </source>
</evidence>